<keyword evidence="1" id="KW-0812">Transmembrane</keyword>
<sequence length="34" mass="3702">MLKPSQSPNIAKFKLDPMMALPLLLTLGVVFSSL</sequence>
<reference evidence="2 3" key="1">
    <citation type="submission" date="2018-05" db="EMBL/GenBank/DDBJ databases">
        <title>Genomic Encyclopedia of Type Strains, Phase IV (KMG-IV): sequencing the most valuable type-strain genomes for metagenomic binning, comparative biology and taxonomic classification.</title>
        <authorList>
            <person name="Goeker M."/>
        </authorList>
    </citation>
    <scope>NUCLEOTIDE SEQUENCE [LARGE SCALE GENOMIC DNA]</scope>
    <source>
        <strain evidence="2 3">DSM 25350</strain>
    </source>
</reference>
<organism evidence="2 3">
    <name type="scientific">Pleionea mediterranea</name>
    <dbReference type="NCBI Taxonomy" id="523701"/>
    <lineage>
        <taxon>Bacteria</taxon>
        <taxon>Pseudomonadati</taxon>
        <taxon>Pseudomonadota</taxon>
        <taxon>Gammaproteobacteria</taxon>
        <taxon>Oceanospirillales</taxon>
        <taxon>Pleioneaceae</taxon>
        <taxon>Pleionea</taxon>
    </lineage>
</organism>
<proteinExistence type="predicted"/>
<comment type="caution">
    <text evidence="2">The sequence shown here is derived from an EMBL/GenBank/DDBJ whole genome shotgun (WGS) entry which is preliminary data.</text>
</comment>
<keyword evidence="1" id="KW-0472">Membrane</keyword>
<feature type="transmembrane region" description="Helical" evidence="1">
    <location>
        <begin position="12"/>
        <end position="31"/>
    </location>
</feature>
<accession>A0A316FQN3</accession>
<gene>
    <name evidence="2" type="ORF">C8D97_107125</name>
</gene>
<dbReference type="Proteomes" id="UP000245790">
    <property type="component" value="Unassembled WGS sequence"/>
</dbReference>
<dbReference type="EMBL" id="QGGU01000007">
    <property type="protein sequence ID" value="PWK49960.1"/>
    <property type="molecule type" value="Genomic_DNA"/>
</dbReference>
<dbReference type="AlphaFoldDB" id="A0A316FQN3"/>
<keyword evidence="3" id="KW-1185">Reference proteome</keyword>
<name>A0A316FQN3_9GAMM</name>
<evidence type="ECO:0000313" key="3">
    <source>
        <dbReference type="Proteomes" id="UP000245790"/>
    </source>
</evidence>
<evidence type="ECO:0000256" key="1">
    <source>
        <dbReference type="SAM" id="Phobius"/>
    </source>
</evidence>
<evidence type="ECO:0000313" key="2">
    <source>
        <dbReference type="EMBL" id="PWK49960.1"/>
    </source>
</evidence>
<keyword evidence="1" id="KW-1133">Transmembrane helix</keyword>
<protein>
    <submittedName>
        <fullName evidence="2">Uncharacterized protein</fullName>
    </submittedName>
</protein>